<evidence type="ECO:0000259" key="8">
    <source>
        <dbReference type="Pfam" id="PF02225"/>
    </source>
</evidence>
<protein>
    <recommendedName>
        <fullName evidence="7">Peptide hydrolase</fullName>
        <ecNumber evidence="7">3.4.-.-</ecNumber>
    </recommendedName>
</protein>
<comment type="cofactor">
    <cofactor evidence="1">
        <name>Zn(2+)</name>
        <dbReference type="ChEBI" id="CHEBI:29105"/>
    </cofactor>
</comment>
<accession>A0A9P9Y8W6</accession>
<evidence type="ECO:0000256" key="6">
    <source>
        <dbReference type="ARBA" id="ARBA00022833"/>
    </source>
</evidence>
<evidence type="ECO:0000256" key="5">
    <source>
        <dbReference type="ARBA" id="ARBA00022801"/>
    </source>
</evidence>
<dbReference type="CDD" id="cd04816">
    <property type="entry name" value="PA_SaNapH_like"/>
    <property type="match status" value="1"/>
</dbReference>
<feature type="chain" id="PRO_5040542662" description="Peptide hydrolase" evidence="7">
    <location>
        <begin position="19"/>
        <end position="489"/>
    </location>
</feature>
<dbReference type="InterPro" id="IPR045175">
    <property type="entry name" value="M28_fam"/>
</dbReference>
<dbReference type="GO" id="GO:0004177">
    <property type="term" value="F:aminopeptidase activity"/>
    <property type="evidence" value="ECO:0007669"/>
    <property type="project" value="UniProtKB-KW"/>
</dbReference>
<feature type="signal peptide" evidence="7">
    <location>
        <begin position="1"/>
        <end position="18"/>
    </location>
</feature>
<comment type="caution">
    <text evidence="10">The sequence shown here is derived from an EMBL/GenBank/DDBJ whole genome shotgun (WGS) entry which is preliminary data.</text>
</comment>
<dbReference type="InterPro" id="IPR007484">
    <property type="entry name" value="Peptidase_M28"/>
</dbReference>
<dbReference type="PANTHER" id="PTHR12147">
    <property type="entry name" value="METALLOPEPTIDASE M28 FAMILY MEMBER"/>
    <property type="match status" value="1"/>
</dbReference>
<evidence type="ECO:0000256" key="4">
    <source>
        <dbReference type="ARBA" id="ARBA00022723"/>
    </source>
</evidence>
<evidence type="ECO:0000256" key="7">
    <source>
        <dbReference type="RuleBase" id="RU361240"/>
    </source>
</evidence>
<dbReference type="Gene3D" id="3.40.630.10">
    <property type="entry name" value="Zn peptidases"/>
    <property type="match status" value="1"/>
</dbReference>
<keyword evidence="7" id="KW-0732">Signal</keyword>
<dbReference type="GO" id="GO:0046872">
    <property type="term" value="F:metal ion binding"/>
    <property type="evidence" value="ECO:0007669"/>
    <property type="project" value="UniProtKB-KW"/>
</dbReference>
<feature type="domain" description="Peptidase M28" evidence="9">
    <location>
        <begin position="244"/>
        <end position="431"/>
    </location>
</feature>
<dbReference type="SUPFAM" id="SSF53187">
    <property type="entry name" value="Zn-dependent exopeptidases"/>
    <property type="match status" value="1"/>
</dbReference>
<dbReference type="RefSeq" id="XP_051366114.1">
    <property type="nucleotide sequence ID" value="XM_051508575.1"/>
</dbReference>
<keyword evidence="3 7" id="KW-0645">Protease</keyword>
<proteinExistence type="inferred from homology"/>
<evidence type="ECO:0000256" key="1">
    <source>
        <dbReference type="ARBA" id="ARBA00001947"/>
    </source>
</evidence>
<dbReference type="InterPro" id="IPR046450">
    <property type="entry name" value="PA_dom_sf"/>
</dbReference>
<reference evidence="10" key="2">
    <citation type="submission" date="2022-07" db="EMBL/GenBank/DDBJ databases">
        <authorList>
            <person name="Goncalves M.F.M."/>
            <person name="Hilario S."/>
            <person name="Van De Peer Y."/>
            <person name="Esteves A.C."/>
            <person name="Alves A."/>
        </authorList>
    </citation>
    <scope>NUCLEOTIDE SEQUENCE</scope>
    <source>
        <strain evidence="10">MUM 19.33</strain>
    </source>
</reference>
<dbReference type="AlphaFoldDB" id="A0A9P9Y8W6"/>
<dbReference type="Proteomes" id="UP001055219">
    <property type="component" value="Unassembled WGS sequence"/>
</dbReference>
<sequence length="489" mass="52347">MKTTSFLAAGLAASGAAATSKLTPDAIENDIRTDKLQNVLWNFNKIARDNGGNRAFGFPGYNASLDFVLERVQTRFGKHLDTFVQPFTHLFATTYEISVTGPDGDLENILTLQYNNPTPEGGVTGELAALPIDDERGSGCFADQWEGTDVEGKIALIKRGACAISDKLRLAKNNGAIGALLIHNVPGDSITAATLSAENYGQISPVAVITLEQGLAWKEAVDAGETIEVHLLVDATAEDRETWNIISETKEGDADNVIMLGAHLDSVQEGPGVNDDGSGSAALLELVGSVKKYKGFNNKIRFAWWGAEESGLVGSTYYVQSLSEEEKDKVRFYWNYDMIGSPEPFFNVYADDDADKTGGKYIIDYLTEKGFPAEYAAFGSSSDYVAFLEAGIPSSGIFTGAGAPQDACYHLACDDIDNINYEALTANAKAAGRALAELANDLSEVPPRATSSVNPSSKRGVARDLTKWKRVAAGVEKHHSCGGGKKNTV</sequence>
<dbReference type="Pfam" id="PF04389">
    <property type="entry name" value="Peptidase_M28"/>
    <property type="match status" value="1"/>
</dbReference>
<dbReference type="GO" id="GO:0008235">
    <property type="term" value="F:metalloexopeptidase activity"/>
    <property type="evidence" value="ECO:0007669"/>
    <property type="project" value="InterPro"/>
</dbReference>
<keyword evidence="4 7" id="KW-0479">Metal-binding</keyword>
<comment type="similarity">
    <text evidence="2">Belongs to the peptidase M28 family. M28B subfamily.</text>
</comment>
<keyword evidence="11" id="KW-1185">Reference proteome</keyword>
<dbReference type="GO" id="GO:0006508">
    <property type="term" value="P:proteolysis"/>
    <property type="evidence" value="ECO:0007669"/>
    <property type="project" value="UniProtKB-KW"/>
</dbReference>
<dbReference type="Pfam" id="PF02225">
    <property type="entry name" value="PA"/>
    <property type="match status" value="1"/>
</dbReference>
<dbReference type="InterPro" id="IPR003137">
    <property type="entry name" value="PA_domain"/>
</dbReference>
<keyword evidence="5 7" id="KW-0378">Hydrolase</keyword>
<reference evidence="10" key="1">
    <citation type="journal article" date="2021" name="J Fungi (Basel)">
        <title>Genomic and Metabolomic Analyses of the Marine Fungus Emericellopsis cladophorae: Insights into Saltwater Adaptability Mechanisms and Its Biosynthetic Potential.</title>
        <authorList>
            <person name="Goncalves M.F.M."/>
            <person name="Hilario S."/>
            <person name="Van de Peer Y."/>
            <person name="Esteves A.C."/>
            <person name="Alves A."/>
        </authorList>
    </citation>
    <scope>NUCLEOTIDE SEQUENCE</scope>
    <source>
        <strain evidence="10">MUM 19.33</strain>
    </source>
</reference>
<dbReference type="SUPFAM" id="SSF52025">
    <property type="entry name" value="PA domain"/>
    <property type="match status" value="1"/>
</dbReference>
<feature type="domain" description="PA" evidence="8">
    <location>
        <begin position="123"/>
        <end position="216"/>
    </location>
</feature>
<organism evidence="10 11">
    <name type="scientific">Emericellopsis cladophorae</name>
    <dbReference type="NCBI Taxonomy" id="2686198"/>
    <lineage>
        <taxon>Eukaryota</taxon>
        <taxon>Fungi</taxon>
        <taxon>Dikarya</taxon>
        <taxon>Ascomycota</taxon>
        <taxon>Pezizomycotina</taxon>
        <taxon>Sordariomycetes</taxon>
        <taxon>Hypocreomycetidae</taxon>
        <taxon>Hypocreales</taxon>
        <taxon>Bionectriaceae</taxon>
        <taxon>Emericellopsis</taxon>
    </lineage>
</organism>
<dbReference type="PANTHER" id="PTHR12147:SF26">
    <property type="entry name" value="PEPTIDASE M28 DOMAIN-CONTAINING PROTEIN"/>
    <property type="match status" value="1"/>
</dbReference>
<dbReference type="OrthoDB" id="10013407at2759"/>
<gene>
    <name evidence="10" type="ORF">J7T54_006900</name>
</gene>
<evidence type="ECO:0000259" key="9">
    <source>
        <dbReference type="Pfam" id="PF04389"/>
    </source>
</evidence>
<name>A0A9P9Y8W6_9HYPO</name>
<keyword evidence="10" id="KW-0031">Aminopeptidase</keyword>
<keyword evidence="6 7" id="KW-0862">Zinc</keyword>
<evidence type="ECO:0000313" key="10">
    <source>
        <dbReference type="EMBL" id="KAI6785258.1"/>
    </source>
</evidence>
<dbReference type="GeneID" id="75833377"/>
<dbReference type="Gene3D" id="3.50.30.30">
    <property type="match status" value="1"/>
</dbReference>
<evidence type="ECO:0000256" key="3">
    <source>
        <dbReference type="ARBA" id="ARBA00022670"/>
    </source>
</evidence>
<evidence type="ECO:0000256" key="2">
    <source>
        <dbReference type="ARBA" id="ARBA00005634"/>
    </source>
</evidence>
<dbReference type="EMBL" id="JAGIXG020000002">
    <property type="protein sequence ID" value="KAI6785258.1"/>
    <property type="molecule type" value="Genomic_DNA"/>
</dbReference>
<dbReference type="EC" id="3.4.-.-" evidence="7"/>
<evidence type="ECO:0000313" key="11">
    <source>
        <dbReference type="Proteomes" id="UP001055219"/>
    </source>
</evidence>